<name>A0A9W4PJI2_9BACI</name>
<proteinExistence type="predicted"/>
<evidence type="ECO:0000256" key="1">
    <source>
        <dbReference type="SAM" id="Phobius"/>
    </source>
</evidence>
<organism evidence="2 3">
    <name type="scientific">Peribacillus simplex</name>
    <dbReference type="NCBI Taxonomy" id="1478"/>
    <lineage>
        <taxon>Bacteria</taxon>
        <taxon>Bacillati</taxon>
        <taxon>Bacillota</taxon>
        <taxon>Bacilli</taxon>
        <taxon>Bacillales</taxon>
        <taxon>Bacillaceae</taxon>
        <taxon>Peribacillus</taxon>
    </lineage>
</organism>
<dbReference type="Proteomes" id="UP000789326">
    <property type="component" value="Unassembled WGS sequence"/>
</dbReference>
<feature type="transmembrane region" description="Helical" evidence="1">
    <location>
        <begin position="12"/>
        <end position="31"/>
    </location>
</feature>
<reference evidence="2" key="1">
    <citation type="submission" date="2021-11" db="EMBL/GenBank/DDBJ databases">
        <authorList>
            <person name="Bulgarelli D."/>
        </authorList>
    </citation>
    <scope>NUCLEOTIDE SEQUENCE</scope>
    <source>
        <strain evidence="2">Bi133</strain>
    </source>
</reference>
<protein>
    <submittedName>
        <fullName evidence="2">Uncharacterized protein</fullName>
    </submittedName>
</protein>
<evidence type="ECO:0000313" key="2">
    <source>
        <dbReference type="EMBL" id="CAH0313733.1"/>
    </source>
</evidence>
<gene>
    <name evidence="2" type="ORF">SRABI133_05047</name>
</gene>
<evidence type="ECO:0000313" key="3">
    <source>
        <dbReference type="Proteomes" id="UP000789326"/>
    </source>
</evidence>
<comment type="caution">
    <text evidence="2">The sequence shown here is derived from an EMBL/GenBank/DDBJ whole genome shotgun (WGS) entry which is preliminary data.</text>
</comment>
<sequence>MGHTFEKFKQIVIIASLSLLIVSPLIFHPIITAKSEERNVYNKALLALEELDYVSC</sequence>
<keyword evidence="1" id="KW-0812">Transmembrane</keyword>
<accession>A0A9W4PJI2</accession>
<keyword evidence="1" id="KW-1133">Transmembrane helix</keyword>
<dbReference type="RefSeq" id="WP_230304165.1">
    <property type="nucleotide sequence ID" value="NZ_CAKKMG010000151.1"/>
</dbReference>
<dbReference type="AlphaFoldDB" id="A0A9W4PJI2"/>
<dbReference type="EMBL" id="CAKKMG010000151">
    <property type="protein sequence ID" value="CAH0313733.1"/>
    <property type="molecule type" value="Genomic_DNA"/>
</dbReference>
<keyword evidence="1" id="KW-0472">Membrane</keyword>